<proteinExistence type="predicted"/>
<dbReference type="Proteomes" id="UP000447434">
    <property type="component" value="Chromosome 19"/>
</dbReference>
<feature type="signal peptide" evidence="1">
    <location>
        <begin position="1"/>
        <end position="19"/>
    </location>
</feature>
<dbReference type="AlphaFoldDB" id="A0A6A4NR78"/>
<evidence type="ECO:0000256" key="1">
    <source>
        <dbReference type="SAM" id="SignalP"/>
    </source>
</evidence>
<organism evidence="2 3">
    <name type="scientific">Lupinus albus</name>
    <name type="common">White lupine</name>
    <name type="synonym">Lupinus termis</name>
    <dbReference type="NCBI Taxonomy" id="3870"/>
    <lineage>
        <taxon>Eukaryota</taxon>
        <taxon>Viridiplantae</taxon>
        <taxon>Streptophyta</taxon>
        <taxon>Embryophyta</taxon>
        <taxon>Tracheophyta</taxon>
        <taxon>Spermatophyta</taxon>
        <taxon>Magnoliopsida</taxon>
        <taxon>eudicotyledons</taxon>
        <taxon>Gunneridae</taxon>
        <taxon>Pentapetalae</taxon>
        <taxon>rosids</taxon>
        <taxon>fabids</taxon>
        <taxon>Fabales</taxon>
        <taxon>Fabaceae</taxon>
        <taxon>Papilionoideae</taxon>
        <taxon>50 kb inversion clade</taxon>
        <taxon>genistoids sensu lato</taxon>
        <taxon>core genistoids</taxon>
        <taxon>Genisteae</taxon>
        <taxon>Lupinus</taxon>
    </lineage>
</organism>
<accession>A0A6A4NR78</accession>
<evidence type="ECO:0000313" key="2">
    <source>
        <dbReference type="EMBL" id="KAE9591972.1"/>
    </source>
</evidence>
<keyword evidence="3" id="KW-1185">Reference proteome</keyword>
<comment type="caution">
    <text evidence="2">The sequence shown here is derived from an EMBL/GenBank/DDBJ whole genome shotgun (WGS) entry which is preliminary data.</text>
</comment>
<feature type="chain" id="PRO_5025580119" description="Defensin-like protein" evidence="1">
    <location>
        <begin position="20"/>
        <end position="74"/>
    </location>
</feature>
<gene>
    <name evidence="2" type="ORF">Lalb_Chr19g0124321</name>
</gene>
<protein>
    <recommendedName>
        <fullName evidence="4">Defensin-like protein</fullName>
    </recommendedName>
</protein>
<dbReference type="EMBL" id="WOCE01000019">
    <property type="protein sequence ID" value="KAE9591972.1"/>
    <property type="molecule type" value="Genomic_DNA"/>
</dbReference>
<name>A0A6A4NR78_LUPAL</name>
<reference evidence="3" key="1">
    <citation type="journal article" date="2020" name="Nat. Commun.">
        <title>Genome sequence of the cluster root forming white lupin.</title>
        <authorList>
            <person name="Hufnagel B."/>
            <person name="Marques A."/>
            <person name="Soriano A."/>
            <person name="Marques L."/>
            <person name="Divol F."/>
            <person name="Doumas P."/>
            <person name="Sallet E."/>
            <person name="Mancinotti D."/>
            <person name="Carrere S."/>
            <person name="Marande W."/>
            <person name="Arribat S."/>
            <person name="Keller J."/>
            <person name="Huneau C."/>
            <person name="Blein T."/>
            <person name="Aime D."/>
            <person name="Laguerre M."/>
            <person name="Taylor J."/>
            <person name="Schubert V."/>
            <person name="Nelson M."/>
            <person name="Geu-Flores F."/>
            <person name="Crespi M."/>
            <person name="Gallardo-Guerrero K."/>
            <person name="Delaux P.-M."/>
            <person name="Salse J."/>
            <person name="Berges H."/>
            <person name="Guyot R."/>
            <person name="Gouzy J."/>
            <person name="Peret B."/>
        </authorList>
    </citation>
    <scope>NUCLEOTIDE SEQUENCE [LARGE SCALE GENOMIC DNA]</scope>
    <source>
        <strain evidence="3">cv. Amiga</strain>
    </source>
</reference>
<sequence length="74" mass="8023">MVKASFQFVLFVFLFLVASNPGFIAQAQGACNTDKDCASLCKPCASYYCDALGKCYCNKDARGKIYLCGTNICV</sequence>
<evidence type="ECO:0000313" key="3">
    <source>
        <dbReference type="Proteomes" id="UP000447434"/>
    </source>
</evidence>
<evidence type="ECO:0008006" key="4">
    <source>
        <dbReference type="Google" id="ProtNLM"/>
    </source>
</evidence>
<keyword evidence="1" id="KW-0732">Signal</keyword>